<keyword evidence="4" id="KW-1185">Reference proteome</keyword>
<dbReference type="AlphaFoldDB" id="A0A067M298"/>
<protein>
    <recommendedName>
        <fullName evidence="2">DUF6570 domain-containing protein</fullName>
    </recommendedName>
</protein>
<feature type="region of interest" description="Disordered" evidence="1">
    <location>
        <begin position="128"/>
        <end position="159"/>
    </location>
</feature>
<name>A0A067M298_BOTB1</name>
<reference evidence="4" key="1">
    <citation type="journal article" date="2014" name="Proc. Natl. Acad. Sci. U.S.A.">
        <title>Extensive sampling of basidiomycete genomes demonstrates inadequacy of the white-rot/brown-rot paradigm for wood decay fungi.</title>
        <authorList>
            <person name="Riley R."/>
            <person name="Salamov A.A."/>
            <person name="Brown D.W."/>
            <person name="Nagy L.G."/>
            <person name="Floudas D."/>
            <person name="Held B.W."/>
            <person name="Levasseur A."/>
            <person name="Lombard V."/>
            <person name="Morin E."/>
            <person name="Otillar R."/>
            <person name="Lindquist E.A."/>
            <person name="Sun H."/>
            <person name="LaButti K.M."/>
            <person name="Schmutz J."/>
            <person name="Jabbour D."/>
            <person name="Luo H."/>
            <person name="Baker S.E."/>
            <person name="Pisabarro A.G."/>
            <person name="Walton J.D."/>
            <person name="Blanchette R.A."/>
            <person name="Henrissat B."/>
            <person name="Martin F."/>
            <person name="Cullen D."/>
            <person name="Hibbett D.S."/>
            <person name="Grigoriev I.V."/>
        </authorList>
    </citation>
    <scope>NUCLEOTIDE SEQUENCE [LARGE SCALE GENOMIC DNA]</scope>
    <source>
        <strain evidence="4">FD-172 SS1</strain>
    </source>
</reference>
<dbReference type="OrthoDB" id="3235800at2759"/>
<gene>
    <name evidence="3" type="ORF">BOTBODRAFT_116812</name>
</gene>
<evidence type="ECO:0000313" key="4">
    <source>
        <dbReference type="Proteomes" id="UP000027195"/>
    </source>
</evidence>
<evidence type="ECO:0000256" key="1">
    <source>
        <dbReference type="SAM" id="MobiDB-lite"/>
    </source>
</evidence>
<dbReference type="EMBL" id="KL198075">
    <property type="protein sequence ID" value="KDQ09699.1"/>
    <property type="molecule type" value="Genomic_DNA"/>
</dbReference>
<dbReference type="Pfam" id="PF20209">
    <property type="entry name" value="DUF6570"/>
    <property type="match status" value="1"/>
</dbReference>
<accession>A0A067M298</accession>
<dbReference type="HOGENOM" id="CLU_090397_0_0_1"/>
<dbReference type="Proteomes" id="UP000027195">
    <property type="component" value="Unassembled WGS sequence"/>
</dbReference>
<dbReference type="InterPro" id="IPR046700">
    <property type="entry name" value="DUF6570"/>
</dbReference>
<evidence type="ECO:0000313" key="3">
    <source>
        <dbReference type="EMBL" id="KDQ09699.1"/>
    </source>
</evidence>
<feature type="non-terminal residue" evidence="3">
    <location>
        <position position="248"/>
    </location>
</feature>
<evidence type="ECO:0000259" key="2">
    <source>
        <dbReference type="Pfam" id="PF20209"/>
    </source>
</evidence>
<proteinExistence type="predicted"/>
<dbReference type="STRING" id="930990.A0A067M298"/>
<organism evidence="3 4">
    <name type="scientific">Botryobasidium botryosum (strain FD-172 SS1)</name>
    <dbReference type="NCBI Taxonomy" id="930990"/>
    <lineage>
        <taxon>Eukaryota</taxon>
        <taxon>Fungi</taxon>
        <taxon>Dikarya</taxon>
        <taxon>Basidiomycota</taxon>
        <taxon>Agaricomycotina</taxon>
        <taxon>Agaricomycetes</taxon>
        <taxon>Cantharellales</taxon>
        <taxon>Botryobasidiaceae</taxon>
        <taxon>Botryobasidium</taxon>
    </lineage>
</organism>
<dbReference type="InParanoid" id="A0A067M298"/>
<feature type="domain" description="DUF6570" evidence="2">
    <location>
        <begin position="1"/>
        <end position="113"/>
    </location>
</feature>
<sequence length="248" mass="27571">MIAKCRAKCCIVQLKEKDPDAANPYAQQALKGNIIIYPQKPDNVANILPPPVEEIVSHMCVIFVGSAKPTKEWLKDKAKPLVVHREKVRAALAWLKAHNPLYKDIAINHDILNGLEEEGILPFEIEHQLPHGSGDETTATYDPNAHANSDPPETNNPQDSEFESVVVTDVNGNASSHDLRAAAVHHIKNGGSYLSMPHGQTPANEFFNIHLFPMIYPTLFPYGIGGFEDKRRKGRSSLSMKRHVKHLL</sequence>